<gene>
    <name evidence="11" type="ORF">BSL78_20326</name>
</gene>
<evidence type="ECO:0000256" key="5">
    <source>
        <dbReference type="ARBA" id="ARBA00022771"/>
    </source>
</evidence>
<protein>
    <submittedName>
        <fullName evidence="11">Putative TNF receptor-associated factor 3-like</fullName>
    </submittedName>
</protein>
<dbReference type="PROSITE" id="PS50145">
    <property type="entry name" value="ZF_TRAF"/>
    <property type="match status" value="1"/>
</dbReference>
<dbReference type="SUPFAM" id="SSF49599">
    <property type="entry name" value="TRAF domain-like"/>
    <property type="match status" value="3"/>
</dbReference>
<dbReference type="GO" id="GO:0005737">
    <property type="term" value="C:cytoplasm"/>
    <property type="evidence" value="ECO:0007669"/>
    <property type="project" value="UniProtKB-SubCell"/>
</dbReference>
<dbReference type="Gene3D" id="2.60.210.10">
    <property type="entry name" value="Apoptosis, Tumor Necrosis Factor Receptor Associated Protein 2, Chain A"/>
    <property type="match status" value="1"/>
</dbReference>
<evidence type="ECO:0000256" key="2">
    <source>
        <dbReference type="ARBA" id="ARBA00022490"/>
    </source>
</evidence>
<dbReference type="GO" id="GO:0008270">
    <property type="term" value="F:zinc ion binding"/>
    <property type="evidence" value="ECO:0007669"/>
    <property type="project" value="UniProtKB-KW"/>
</dbReference>
<dbReference type="Proteomes" id="UP000230750">
    <property type="component" value="Unassembled WGS sequence"/>
</dbReference>
<accession>A0A2G8K4D2</accession>
<feature type="compositionally biased region" description="Polar residues" evidence="9">
    <location>
        <begin position="227"/>
        <end position="237"/>
    </location>
</feature>
<dbReference type="PANTHER" id="PTHR10131:SF94">
    <property type="entry name" value="TNF RECEPTOR-ASSOCIATED FACTOR 4"/>
    <property type="match status" value="1"/>
</dbReference>
<keyword evidence="3 7" id="KW-0479">Metal-binding</keyword>
<dbReference type="Gene3D" id="3.30.40.10">
    <property type="entry name" value="Zinc/RING finger domain, C3HC4 (zinc finger)"/>
    <property type="match status" value="2"/>
</dbReference>
<organism evidence="11 12">
    <name type="scientific">Stichopus japonicus</name>
    <name type="common">Sea cucumber</name>
    <dbReference type="NCBI Taxonomy" id="307972"/>
    <lineage>
        <taxon>Eukaryota</taxon>
        <taxon>Metazoa</taxon>
        <taxon>Echinodermata</taxon>
        <taxon>Eleutherozoa</taxon>
        <taxon>Echinozoa</taxon>
        <taxon>Holothuroidea</taxon>
        <taxon>Aspidochirotacea</taxon>
        <taxon>Aspidochirotida</taxon>
        <taxon>Stichopodidae</taxon>
        <taxon>Apostichopus</taxon>
    </lineage>
</organism>
<dbReference type="InterPro" id="IPR001293">
    <property type="entry name" value="Znf_TRAF"/>
</dbReference>
<feature type="region of interest" description="Disordered" evidence="9">
    <location>
        <begin position="216"/>
        <end position="254"/>
    </location>
</feature>
<keyword evidence="4" id="KW-0677">Repeat</keyword>
<dbReference type="InterPro" id="IPR008974">
    <property type="entry name" value="TRAF-like"/>
</dbReference>
<dbReference type="GO" id="GO:0043122">
    <property type="term" value="P:regulation of canonical NF-kappaB signal transduction"/>
    <property type="evidence" value="ECO:0007669"/>
    <property type="project" value="TreeGrafter"/>
</dbReference>
<evidence type="ECO:0000256" key="3">
    <source>
        <dbReference type="ARBA" id="ARBA00022723"/>
    </source>
</evidence>
<dbReference type="EMBL" id="MRZV01000901">
    <property type="protein sequence ID" value="PIK42813.1"/>
    <property type="molecule type" value="Genomic_DNA"/>
</dbReference>
<dbReference type="Pfam" id="PF02176">
    <property type="entry name" value="zf-TRAF"/>
    <property type="match status" value="2"/>
</dbReference>
<keyword evidence="11" id="KW-0675">Receptor</keyword>
<evidence type="ECO:0000256" key="6">
    <source>
        <dbReference type="ARBA" id="ARBA00022833"/>
    </source>
</evidence>
<dbReference type="InterPro" id="IPR049342">
    <property type="entry name" value="TRAF1-6_MATH_dom"/>
</dbReference>
<name>A0A2G8K4D2_STIJA</name>
<evidence type="ECO:0000256" key="8">
    <source>
        <dbReference type="SAM" id="Coils"/>
    </source>
</evidence>
<keyword evidence="12" id="KW-1185">Reference proteome</keyword>
<evidence type="ECO:0000313" key="12">
    <source>
        <dbReference type="Proteomes" id="UP000230750"/>
    </source>
</evidence>
<feature type="domain" description="TRAF-type" evidence="10">
    <location>
        <begin position="13"/>
        <end position="65"/>
    </location>
</feature>
<feature type="zinc finger region" description="TRAF-type" evidence="7">
    <location>
        <begin position="13"/>
        <end position="65"/>
    </location>
</feature>
<dbReference type="PANTHER" id="PTHR10131">
    <property type="entry name" value="TNF RECEPTOR ASSOCIATED FACTOR"/>
    <property type="match status" value="1"/>
</dbReference>
<evidence type="ECO:0000313" key="11">
    <source>
        <dbReference type="EMBL" id="PIK42813.1"/>
    </source>
</evidence>
<dbReference type="OrthoDB" id="5947827at2759"/>
<evidence type="ECO:0000259" key="10">
    <source>
        <dbReference type="PROSITE" id="PS50145"/>
    </source>
</evidence>
<reference evidence="11 12" key="1">
    <citation type="journal article" date="2017" name="PLoS Biol.">
        <title>The sea cucumber genome provides insights into morphological evolution and visceral regeneration.</title>
        <authorList>
            <person name="Zhang X."/>
            <person name="Sun L."/>
            <person name="Yuan J."/>
            <person name="Sun Y."/>
            <person name="Gao Y."/>
            <person name="Zhang L."/>
            <person name="Li S."/>
            <person name="Dai H."/>
            <person name="Hamel J.F."/>
            <person name="Liu C."/>
            <person name="Yu Y."/>
            <person name="Liu S."/>
            <person name="Lin W."/>
            <person name="Guo K."/>
            <person name="Jin S."/>
            <person name="Xu P."/>
            <person name="Storey K.B."/>
            <person name="Huan P."/>
            <person name="Zhang T."/>
            <person name="Zhou Y."/>
            <person name="Zhang J."/>
            <person name="Lin C."/>
            <person name="Li X."/>
            <person name="Xing L."/>
            <person name="Huo D."/>
            <person name="Sun M."/>
            <person name="Wang L."/>
            <person name="Mercier A."/>
            <person name="Li F."/>
            <person name="Yang H."/>
            <person name="Xiang J."/>
        </authorList>
    </citation>
    <scope>NUCLEOTIDE SEQUENCE [LARGE SCALE GENOMIC DNA]</scope>
    <source>
        <strain evidence="11">Shaxun</strain>
        <tissue evidence="11">Muscle</tissue>
    </source>
</reference>
<feature type="coiled-coil region" evidence="8">
    <location>
        <begin position="116"/>
        <end position="171"/>
    </location>
</feature>
<comment type="caution">
    <text evidence="11">The sequence shown here is derived from an EMBL/GenBank/DDBJ whole genome shotgun (WGS) entry which is preliminary data.</text>
</comment>
<keyword evidence="5 7" id="KW-0863">Zinc-finger</keyword>
<comment type="subcellular location">
    <subcellularLocation>
        <location evidence="1">Cytoplasm</location>
    </subcellularLocation>
</comment>
<keyword evidence="6 7" id="KW-0862">Zinc</keyword>
<proteinExistence type="predicted"/>
<dbReference type="STRING" id="307972.A0A2G8K4D2"/>
<keyword evidence="8" id="KW-0175">Coiled coil</keyword>
<dbReference type="Pfam" id="PF21355">
    <property type="entry name" value="TRAF-mep_MATH"/>
    <property type="match status" value="1"/>
</dbReference>
<evidence type="ECO:0000256" key="9">
    <source>
        <dbReference type="SAM" id="MobiDB-lite"/>
    </source>
</evidence>
<dbReference type="InterPro" id="IPR013083">
    <property type="entry name" value="Znf_RING/FYVE/PHD"/>
</dbReference>
<dbReference type="AlphaFoldDB" id="A0A2G8K4D2"/>
<sequence>MQRDQQIEFLQRHLELCEYRHIACENGCGARFVKTELAAHMANECPRRSLPCQLCQQLVGQTELELEDHLKNDCPEGNVECYFKVWGCDYTGPRKSLNEHLKAKVDYHYGTVGTEVAKLKTVVTELQETAQDLRNEGASSSPSSEGVAETVDKLNERMKKLQLTMVQKFDKIGKLEKAAEQTAKKTDVQKEATRIDTIASQTTTLANRIQKLEEKSGQGLRARKGGANQQSLEQRVSTGEPDQPARDAVSGARRAVPGARHYELQWQPGLEDQGLRPQEARRRLWQDPLAVLSAVLLQQVRLQDVRQGVPERGRHRKGLTHVPLLRDHERRLRLSAVVAFQTEGRRKTISCITSFQMLFHVTLMLLDQGGGQRHLSDSFRPDPTSSSFQKPTAEMNIASGCPLFVSQDVFANSSSYLTDDTIFLKIVVDTADLTPL</sequence>
<keyword evidence="2" id="KW-0963">Cytoplasm</keyword>
<evidence type="ECO:0000256" key="4">
    <source>
        <dbReference type="ARBA" id="ARBA00022737"/>
    </source>
</evidence>
<evidence type="ECO:0000256" key="1">
    <source>
        <dbReference type="ARBA" id="ARBA00004496"/>
    </source>
</evidence>
<evidence type="ECO:0000256" key="7">
    <source>
        <dbReference type="PROSITE-ProRule" id="PRU00207"/>
    </source>
</evidence>